<sequence>MEDTKHNSPCDVNKPNGLIWKVYEQKDIIEGCYSPLPFLPLPLTSRRSRCVRDQIKQSILIPDLRELGRIPNKISLKPRIELHRKKQNTFSTKRLFEEFEDEQVYSTQTKRSRCDIKPRVHMYFQDESYQESSFHTPKSKRGERSAFVN</sequence>
<evidence type="ECO:0000313" key="1">
    <source>
        <dbReference type="EMBL" id="CAD8427104.1"/>
    </source>
</evidence>
<proteinExistence type="predicted"/>
<name>A0A7S0CL34_9STRA</name>
<protein>
    <submittedName>
        <fullName evidence="1">Uncharacterized protein</fullName>
    </submittedName>
</protein>
<gene>
    <name evidence="1" type="ORF">PINE0816_LOCUS23269</name>
</gene>
<organism evidence="1">
    <name type="scientific">Proboscia inermis</name>
    <dbReference type="NCBI Taxonomy" id="420281"/>
    <lineage>
        <taxon>Eukaryota</taxon>
        <taxon>Sar</taxon>
        <taxon>Stramenopiles</taxon>
        <taxon>Ochrophyta</taxon>
        <taxon>Bacillariophyta</taxon>
        <taxon>Coscinodiscophyceae</taxon>
        <taxon>Rhizosoleniophycidae</taxon>
        <taxon>Rhizosoleniales</taxon>
        <taxon>Rhizosoleniaceae</taxon>
        <taxon>Proboscia</taxon>
    </lineage>
</organism>
<accession>A0A7S0CL34</accession>
<dbReference type="AlphaFoldDB" id="A0A7S0CL34"/>
<dbReference type="EMBL" id="HBEL01050613">
    <property type="protein sequence ID" value="CAD8427104.1"/>
    <property type="molecule type" value="Transcribed_RNA"/>
</dbReference>
<reference evidence="1" key="1">
    <citation type="submission" date="2021-01" db="EMBL/GenBank/DDBJ databases">
        <authorList>
            <person name="Corre E."/>
            <person name="Pelletier E."/>
            <person name="Niang G."/>
            <person name="Scheremetjew M."/>
            <person name="Finn R."/>
            <person name="Kale V."/>
            <person name="Holt S."/>
            <person name="Cochrane G."/>
            <person name="Meng A."/>
            <person name="Brown T."/>
            <person name="Cohen L."/>
        </authorList>
    </citation>
    <scope>NUCLEOTIDE SEQUENCE</scope>
    <source>
        <strain evidence="1">CCAP1064/1</strain>
    </source>
</reference>